<keyword evidence="6" id="KW-1185">Reference proteome</keyword>
<evidence type="ECO:0000313" key="4">
    <source>
        <dbReference type="EMBL" id="VEB35210.1"/>
    </source>
</evidence>
<accession>A0A0W0SGR9</accession>
<name>A0A0W0SGR9_9GAMM</name>
<reference evidence="3 5" key="1">
    <citation type="submission" date="2015-11" db="EMBL/GenBank/DDBJ databases">
        <title>Genomic analysis of 38 Legionella species identifies large and diverse effector repertoires.</title>
        <authorList>
            <person name="Burstein D."/>
            <person name="Amaro F."/>
            <person name="Zusman T."/>
            <person name="Lifshitz Z."/>
            <person name="Cohen O."/>
            <person name="Gilbert J.A."/>
            <person name="Pupko T."/>
            <person name="Shuman H.A."/>
            <person name="Segal G."/>
        </authorList>
    </citation>
    <scope>NUCLEOTIDE SEQUENCE [LARGE SCALE GENOMIC DNA]</scope>
    <source>
        <strain evidence="3 5">ORW</strain>
    </source>
</reference>
<sequence length="147" mass="15797">MPRFFSGSKQTSTVHHNVQVSNSIIQILTTTVESYAPSVVIPGTVAQTIGSVYAISHSDSHVSEKLLHLLQGLIALARFGLAIALMFDKQECNVSSQENMCIASFLLLLIYSGIVSVGLASSALSKDINPSQESHGEGEQQRLIQNV</sequence>
<reference evidence="4 6" key="2">
    <citation type="submission" date="2018-12" db="EMBL/GenBank/DDBJ databases">
        <authorList>
            <consortium name="Pathogen Informatics"/>
        </authorList>
    </citation>
    <scope>NUCLEOTIDE SEQUENCE [LARGE SCALE GENOMIC DNA]</scope>
    <source>
        <strain evidence="4 6">NCTC11976</strain>
    </source>
</reference>
<dbReference type="Proteomes" id="UP000277577">
    <property type="component" value="Chromosome"/>
</dbReference>
<keyword evidence="2" id="KW-0812">Transmembrane</keyword>
<proteinExistence type="predicted"/>
<keyword evidence="2" id="KW-1133">Transmembrane helix</keyword>
<organism evidence="3 5">
    <name type="scientific">Legionella cherrii</name>
    <dbReference type="NCBI Taxonomy" id="28084"/>
    <lineage>
        <taxon>Bacteria</taxon>
        <taxon>Pseudomonadati</taxon>
        <taxon>Pseudomonadota</taxon>
        <taxon>Gammaproteobacteria</taxon>
        <taxon>Legionellales</taxon>
        <taxon>Legionellaceae</taxon>
        <taxon>Legionella</taxon>
    </lineage>
</organism>
<evidence type="ECO:0000313" key="6">
    <source>
        <dbReference type="Proteomes" id="UP000277577"/>
    </source>
</evidence>
<keyword evidence="2" id="KW-0472">Membrane</keyword>
<dbReference type="RefSeq" id="WP_051544461.1">
    <property type="nucleotide sequence ID" value="NZ_CAAAIT010000004.1"/>
</dbReference>
<evidence type="ECO:0000313" key="3">
    <source>
        <dbReference type="EMBL" id="KTC82639.1"/>
    </source>
</evidence>
<dbReference type="AlphaFoldDB" id="A0A0W0SGR9"/>
<dbReference type="PATRIC" id="fig|28084.5.peg.343"/>
<evidence type="ECO:0000256" key="1">
    <source>
        <dbReference type="SAM" id="MobiDB-lite"/>
    </source>
</evidence>
<evidence type="ECO:0000256" key="2">
    <source>
        <dbReference type="SAM" id="Phobius"/>
    </source>
</evidence>
<dbReference type="EMBL" id="LR134173">
    <property type="protein sequence ID" value="VEB35210.1"/>
    <property type="molecule type" value="Genomic_DNA"/>
</dbReference>
<dbReference type="Proteomes" id="UP000054921">
    <property type="component" value="Unassembled WGS sequence"/>
</dbReference>
<feature type="transmembrane region" description="Helical" evidence="2">
    <location>
        <begin position="99"/>
        <end position="120"/>
    </location>
</feature>
<feature type="region of interest" description="Disordered" evidence="1">
    <location>
        <begin position="128"/>
        <end position="147"/>
    </location>
</feature>
<evidence type="ECO:0000313" key="5">
    <source>
        <dbReference type="Proteomes" id="UP000054921"/>
    </source>
</evidence>
<gene>
    <name evidence="3" type="ORF">Lche_0319</name>
    <name evidence="4" type="ORF">NCTC11976_01240</name>
</gene>
<dbReference type="EMBL" id="LNXW01000008">
    <property type="protein sequence ID" value="KTC82639.1"/>
    <property type="molecule type" value="Genomic_DNA"/>
</dbReference>
<feature type="transmembrane region" description="Helical" evidence="2">
    <location>
        <begin position="66"/>
        <end position="87"/>
    </location>
</feature>
<dbReference type="OrthoDB" id="5637719at2"/>
<protein>
    <submittedName>
        <fullName evidence="3">Uncharacterized protein</fullName>
    </submittedName>
</protein>